<evidence type="ECO:0000313" key="3">
    <source>
        <dbReference type="EMBL" id="PMD49130.1"/>
    </source>
</evidence>
<evidence type="ECO:0000313" key="4">
    <source>
        <dbReference type="Proteomes" id="UP000235371"/>
    </source>
</evidence>
<dbReference type="EMBL" id="KZ613936">
    <property type="protein sequence ID" value="PMD49130.1"/>
    <property type="molecule type" value="Genomic_DNA"/>
</dbReference>
<organism evidence="3 4">
    <name type="scientific">Hyaloscypha bicolor E</name>
    <dbReference type="NCBI Taxonomy" id="1095630"/>
    <lineage>
        <taxon>Eukaryota</taxon>
        <taxon>Fungi</taxon>
        <taxon>Dikarya</taxon>
        <taxon>Ascomycota</taxon>
        <taxon>Pezizomycotina</taxon>
        <taxon>Leotiomycetes</taxon>
        <taxon>Helotiales</taxon>
        <taxon>Hyaloscyphaceae</taxon>
        <taxon>Hyaloscypha</taxon>
        <taxon>Hyaloscypha bicolor</taxon>
    </lineage>
</organism>
<evidence type="ECO:0000256" key="2">
    <source>
        <dbReference type="SAM" id="MobiDB-lite"/>
    </source>
</evidence>
<feature type="region of interest" description="Disordered" evidence="2">
    <location>
        <begin position="395"/>
        <end position="430"/>
    </location>
</feature>
<dbReference type="STRING" id="1095630.A0A2J6SEE9"/>
<keyword evidence="1" id="KW-0175">Coiled coil</keyword>
<feature type="coiled-coil region" evidence="1">
    <location>
        <begin position="117"/>
        <end position="144"/>
    </location>
</feature>
<dbReference type="InParanoid" id="A0A2J6SEE9"/>
<feature type="coiled-coil region" evidence="1">
    <location>
        <begin position="297"/>
        <end position="342"/>
    </location>
</feature>
<proteinExistence type="predicted"/>
<dbReference type="AlphaFoldDB" id="A0A2J6SEE9"/>
<dbReference type="RefSeq" id="XP_024726034.1">
    <property type="nucleotide sequence ID" value="XM_024882232.1"/>
</dbReference>
<reference evidence="3 4" key="1">
    <citation type="submission" date="2016-04" db="EMBL/GenBank/DDBJ databases">
        <title>A degradative enzymes factory behind the ericoid mycorrhizal symbiosis.</title>
        <authorList>
            <consortium name="DOE Joint Genome Institute"/>
            <person name="Martino E."/>
            <person name="Morin E."/>
            <person name="Grelet G."/>
            <person name="Kuo A."/>
            <person name="Kohler A."/>
            <person name="Daghino S."/>
            <person name="Barry K."/>
            <person name="Choi C."/>
            <person name="Cichocki N."/>
            <person name="Clum A."/>
            <person name="Copeland A."/>
            <person name="Hainaut M."/>
            <person name="Haridas S."/>
            <person name="Labutti K."/>
            <person name="Lindquist E."/>
            <person name="Lipzen A."/>
            <person name="Khouja H.-R."/>
            <person name="Murat C."/>
            <person name="Ohm R."/>
            <person name="Olson A."/>
            <person name="Spatafora J."/>
            <person name="Veneault-Fourrey C."/>
            <person name="Henrissat B."/>
            <person name="Grigoriev I."/>
            <person name="Martin F."/>
            <person name="Perotto S."/>
        </authorList>
    </citation>
    <scope>NUCLEOTIDE SEQUENCE [LARGE SCALE GENOMIC DNA]</scope>
    <source>
        <strain evidence="3 4">E</strain>
    </source>
</reference>
<dbReference type="PANTHER" id="PTHR21974:SF2">
    <property type="entry name" value="RE15880P"/>
    <property type="match status" value="1"/>
</dbReference>
<dbReference type="PANTHER" id="PTHR21974">
    <property type="entry name" value="RE15880P"/>
    <property type="match status" value="1"/>
</dbReference>
<name>A0A2J6SEE9_9HELO</name>
<dbReference type="GeneID" id="36590309"/>
<keyword evidence="4" id="KW-1185">Reference proteome</keyword>
<dbReference type="OrthoDB" id="2562743at2759"/>
<dbReference type="Proteomes" id="UP000235371">
    <property type="component" value="Unassembled WGS sequence"/>
</dbReference>
<sequence>MTNEADIKAAILDCASENSSLLVKLSSTSTAPSLLVGHEKHLTALKANLSEHTVILQKLKDDVDSKFKRHRKLRDSTTRRFIYRATNMLAKFDAKAMKEEREYFDLLNEQSKAEKRRLLLQRDYNEAVEKQELLEREVQEHAKTHARIDELYERLFAGPTPGFPREDEREHRFYAARRKNETIKEAIRSARQVRRILAVSQGHVKQAKIALRNADQKAVDSVFFLDDAFARLRRGNELIIDAINSTGRIEEYLAPFLEMVAVKVEAYSYLKASKSVVDTAFTREKIVAAVASALASLSKAEEALERLATLTKQREEKSLENIKGTARQVEDSRQELEQFRKSIFERVAGFGEAAPAYTECCDRTEGFCEVSEEAEEEDNYTEERDAPIEELVAPVPDPEVNSTRAALPDHENAEVTSQLSVEIPLKRKDD</sequence>
<protein>
    <submittedName>
        <fullName evidence="3">Uncharacterized protein</fullName>
    </submittedName>
</protein>
<evidence type="ECO:0000256" key="1">
    <source>
        <dbReference type="SAM" id="Coils"/>
    </source>
</evidence>
<gene>
    <name evidence="3" type="ORF">K444DRAFT_623073</name>
</gene>
<accession>A0A2J6SEE9</accession>